<evidence type="ECO:0000313" key="1">
    <source>
        <dbReference type="EMBL" id="KAJ9105133.1"/>
    </source>
</evidence>
<proteinExistence type="predicted"/>
<organism evidence="1 2">
    <name type="scientific">Naganishia cerealis</name>
    <dbReference type="NCBI Taxonomy" id="610337"/>
    <lineage>
        <taxon>Eukaryota</taxon>
        <taxon>Fungi</taxon>
        <taxon>Dikarya</taxon>
        <taxon>Basidiomycota</taxon>
        <taxon>Agaricomycotina</taxon>
        <taxon>Tremellomycetes</taxon>
        <taxon>Filobasidiales</taxon>
        <taxon>Filobasidiaceae</taxon>
        <taxon>Naganishia</taxon>
    </lineage>
</organism>
<sequence length="143" mass="15910">MPVKQITVSEPLLACQNQLGEGCLWDPSTRLLHWVDIKRSQIHTLDPKTGNRSIDDYSEVNPMITSLALRKVEPGFIGTHTTHLATFPAATTPTTRNPVPIKRQSSPLAGNKHFTIPGKYLEDKKDGTDRFNDGACDALGRFW</sequence>
<reference evidence="1" key="1">
    <citation type="submission" date="2023-04" db="EMBL/GenBank/DDBJ databases">
        <title>Draft Genome sequencing of Naganishia species isolated from polar environments using Oxford Nanopore Technology.</title>
        <authorList>
            <person name="Leo P."/>
            <person name="Venkateswaran K."/>
        </authorList>
    </citation>
    <scope>NUCLEOTIDE SEQUENCE</scope>
    <source>
        <strain evidence="1">MNA-CCFEE 5261</strain>
    </source>
</reference>
<gene>
    <name evidence="1" type="ORF">QFC19_003591</name>
</gene>
<protein>
    <submittedName>
        <fullName evidence="1">Uncharacterized protein</fullName>
    </submittedName>
</protein>
<name>A0ACC2W108_9TREE</name>
<dbReference type="EMBL" id="JASBWR010000035">
    <property type="protein sequence ID" value="KAJ9105133.1"/>
    <property type="molecule type" value="Genomic_DNA"/>
</dbReference>
<keyword evidence="2" id="KW-1185">Reference proteome</keyword>
<comment type="caution">
    <text evidence="1">The sequence shown here is derived from an EMBL/GenBank/DDBJ whole genome shotgun (WGS) entry which is preliminary data.</text>
</comment>
<evidence type="ECO:0000313" key="2">
    <source>
        <dbReference type="Proteomes" id="UP001241377"/>
    </source>
</evidence>
<dbReference type="Proteomes" id="UP001241377">
    <property type="component" value="Unassembled WGS sequence"/>
</dbReference>
<accession>A0ACC2W108</accession>